<dbReference type="AlphaFoldDB" id="A0A0L6UCW1"/>
<feature type="non-terminal residue" evidence="2">
    <location>
        <position position="1"/>
    </location>
</feature>
<dbReference type="Proteomes" id="UP000037035">
    <property type="component" value="Unassembled WGS sequence"/>
</dbReference>
<accession>A0A0L6UCW1</accession>
<name>A0A0L6UCW1_9BASI</name>
<feature type="region of interest" description="Disordered" evidence="1">
    <location>
        <begin position="15"/>
        <end position="68"/>
    </location>
</feature>
<feature type="compositionally biased region" description="Pro residues" evidence="1">
    <location>
        <begin position="23"/>
        <end position="43"/>
    </location>
</feature>
<sequence length="126" mass="13547">LPFIIIQYASRATSYSPSMSHCLPPPGAPPPSSSVPTASPPPALRSSDSSSLAWVPSSPVSPISPSPPPSKVWLGVMGGLFLMGALVQWRLLEVIRKKIDQLDTDGRMEEEAAAHRIMRNNDDDDD</sequence>
<evidence type="ECO:0000313" key="2">
    <source>
        <dbReference type="EMBL" id="KNZ46368.1"/>
    </source>
</evidence>
<keyword evidence="3" id="KW-1185">Reference proteome</keyword>
<organism evidence="2 3">
    <name type="scientific">Puccinia sorghi</name>
    <dbReference type="NCBI Taxonomy" id="27349"/>
    <lineage>
        <taxon>Eukaryota</taxon>
        <taxon>Fungi</taxon>
        <taxon>Dikarya</taxon>
        <taxon>Basidiomycota</taxon>
        <taxon>Pucciniomycotina</taxon>
        <taxon>Pucciniomycetes</taxon>
        <taxon>Pucciniales</taxon>
        <taxon>Pucciniaceae</taxon>
        <taxon>Puccinia</taxon>
    </lineage>
</organism>
<gene>
    <name evidence="2" type="ORF">VP01_7324g2</name>
</gene>
<protein>
    <submittedName>
        <fullName evidence="2">Uncharacterized protein</fullName>
    </submittedName>
</protein>
<comment type="caution">
    <text evidence="2">The sequence shown here is derived from an EMBL/GenBank/DDBJ whole genome shotgun (WGS) entry which is preliminary data.</text>
</comment>
<proteinExistence type="predicted"/>
<reference evidence="2 3" key="1">
    <citation type="submission" date="2015-08" db="EMBL/GenBank/DDBJ databases">
        <title>Next Generation Sequencing and Analysis of the Genome of Puccinia sorghi L Schw, the Causal Agent of Maize Common Rust.</title>
        <authorList>
            <person name="Rochi L."/>
            <person name="Burguener G."/>
            <person name="Darino M."/>
            <person name="Turjanski A."/>
            <person name="Kreff E."/>
            <person name="Dieguez M.J."/>
            <person name="Sacco F."/>
        </authorList>
    </citation>
    <scope>NUCLEOTIDE SEQUENCE [LARGE SCALE GENOMIC DNA]</scope>
    <source>
        <strain evidence="2 3">RO10H11247</strain>
    </source>
</reference>
<dbReference type="EMBL" id="LAVV01012744">
    <property type="protein sequence ID" value="KNZ46368.1"/>
    <property type="molecule type" value="Genomic_DNA"/>
</dbReference>
<dbReference type="VEuPathDB" id="FungiDB:VP01_7324g2"/>
<dbReference type="STRING" id="27349.A0A0L6UCW1"/>
<evidence type="ECO:0000256" key="1">
    <source>
        <dbReference type="SAM" id="MobiDB-lite"/>
    </source>
</evidence>
<evidence type="ECO:0000313" key="3">
    <source>
        <dbReference type="Proteomes" id="UP000037035"/>
    </source>
</evidence>
<dbReference type="OrthoDB" id="102260at2759"/>